<keyword evidence="5 8" id="KW-0812">Transmembrane</keyword>
<sequence length="550" mass="62805">MNFSRPGAAAKLLLLVLLSVSLYFWGLGNHGLLEPDEGRYSEIPREMRETGDFITPRLNYIKYFEKPVLHYWLTASAQAVFGENEFSGRFWPALLALGGVMFTYLLARSMFGRETALYSSAILTTSLVYFAISRINITDMPLSFFLTAAMAGFWFGLEKDRRFYLLFYAGAALALLTKGLIGIVLPGGIIFWYMILTRRWDIVRSALYLPGIILFSALSLPWFIAVCAVNGDFFYFFFIQEHFLRYATTMHGRYEPAWFFIPILLAGLFPWTGLLPGAVRSALPSRIRALGNEKREELFLFLWFAVIFLFFSLSSSKLIPYIIPVFPPLAVLMGRVFQKIVSESDGRGMKRFLLWNSAFLVPFILALLVYPFFNSRISAGRLLPYALPVALALSAFVAAGWYFYRKSRFRLLALSLCLLAFLSMFSFRRVFTLYDGLISARDLAGIVAELRRPGDVIAQYGNYDQGLPFYLKQRIVLVNYLGELEFGAKQEEDPFWFIGTEQLLELWKSDRRVILVINTGHEETIFSLLDPNVSSVAAKTERRIILVNRP</sequence>
<feature type="domain" description="Glycosyltransferase RgtA/B/C/D-like" evidence="9">
    <location>
        <begin position="66"/>
        <end position="222"/>
    </location>
</feature>
<dbReference type="AlphaFoldDB" id="A0A4R8MGE6"/>
<dbReference type="InterPro" id="IPR040845">
    <property type="entry name" value="Arnt_C"/>
</dbReference>
<dbReference type="Proteomes" id="UP000295066">
    <property type="component" value="Unassembled WGS sequence"/>
</dbReference>
<feature type="transmembrane region" description="Helical" evidence="8">
    <location>
        <begin position="12"/>
        <end position="32"/>
    </location>
</feature>
<comment type="caution">
    <text evidence="11">The sequence shown here is derived from an EMBL/GenBank/DDBJ whole genome shotgun (WGS) entry which is preliminary data.</text>
</comment>
<evidence type="ECO:0000259" key="9">
    <source>
        <dbReference type="Pfam" id="PF13231"/>
    </source>
</evidence>
<evidence type="ECO:0000259" key="10">
    <source>
        <dbReference type="Pfam" id="PF18583"/>
    </source>
</evidence>
<feature type="domain" description="Aminoarabinose transferase C-terminal" evidence="10">
    <location>
        <begin position="449"/>
        <end position="520"/>
    </location>
</feature>
<keyword evidence="4 11" id="KW-0808">Transferase</keyword>
<evidence type="ECO:0000256" key="2">
    <source>
        <dbReference type="ARBA" id="ARBA00022475"/>
    </source>
</evidence>
<keyword evidence="12" id="KW-1185">Reference proteome</keyword>
<dbReference type="PANTHER" id="PTHR33908">
    <property type="entry name" value="MANNOSYLTRANSFERASE YKCB-RELATED"/>
    <property type="match status" value="1"/>
</dbReference>
<evidence type="ECO:0000256" key="6">
    <source>
        <dbReference type="ARBA" id="ARBA00022989"/>
    </source>
</evidence>
<keyword evidence="2" id="KW-1003">Cell membrane</keyword>
<evidence type="ECO:0000256" key="7">
    <source>
        <dbReference type="ARBA" id="ARBA00023136"/>
    </source>
</evidence>
<feature type="transmembrane region" description="Helical" evidence="8">
    <location>
        <begin position="140"/>
        <end position="157"/>
    </location>
</feature>
<feature type="transmembrane region" description="Helical" evidence="8">
    <location>
        <begin position="411"/>
        <end position="431"/>
    </location>
</feature>
<dbReference type="Pfam" id="PF18583">
    <property type="entry name" value="Arnt_C"/>
    <property type="match status" value="1"/>
</dbReference>
<feature type="transmembrane region" description="Helical" evidence="8">
    <location>
        <begin position="298"/>
        <end position="315"/>
    </location>
</feature>
<evidence type="ECO:0000256" key="3">
    <source>
        <dbReference type="ARBA" id="ARBA00022676"/>
    </source>
</evidence>
<feature type="transmembrane region" description="Helical" evidence="8">
    <location>
        <begin position="257"/>
        <end position="277"/>
    </location>
</feature>
<accession>A0A4R8MGE6</accession>
<dbReference type="InterPro" id="IPR038731">
    <property type="entry name" value="RgtA/B/C-like"/>
</dbReference>
<comment type="subcellular location">
    <subcellularLocation>
        <location evidence="1">Cell membrane</location>
        <topology evidence="1">Multi-pass membrane protein</topology>
    </subcellularLocation>
</comment>
<name>A0A4R8MGE6_9BACT</name>
<evidence type="ECO:0000313" key="12">
    <source>
        <dbReference type="Proteomes" id="UP000295066"/>
    </source>
</evidence>
<feature type="transmembrane region" description="Helical" evidence="8">
    <location>
        <begin position="353"/>
        <end position="373"/>
    </location>
</feature>
<evidence type="ECO:0000256" key="1">
    <source>
        <dbReference type="ARBA" id="ARBA00004651"/>
    </source>
</evidence>
<feature type="transmembrane region" description="Helical" evidence="8">
    <location>
        <begin position="90"/>
        <end position="107"/>
    </location>
</feature>
<evidence type="ECO:0000256" key="8">
    <source>
        <dbReference type="SAM" id="Phobius"/>
    </source>
</evidence>
<proteinExistence type="predicted"/>
<dbReference type="InterPro" id="IPR050297">
    <property type="entry name" value="LipidA_mod_glycosyltrf_83"/>
</dbReference>
<protein>
    <submittedName>
        <fullName evidence="11">4-amino-4-deoxy-L-arabinose transferase-like glycosyltransferase</fullName>
    </submittedName>
</protein>
<feature type="transmembrane region" description="Helical" evidence="8">
    <location>
        <begin position="385"/>
        <end position="404"/>
    </location>
</feature>
<keyword evidence="7 8" id="KW-0472">Membrane</keyword>
<evidence type="ECO:0000313" key="11">
    <source>
        <dbReference type="EMBL" id="TDY63026.1"/>
    </source>
</evidence>
<dbReference type="GO" id="GO:0016763">
    <property type="term" value="F:pentosyltransferase activity"/>
    <property type="evidence" value="ECO:0007669"/>
    <property type="project" value="TreeGrafter"/>
</dbReference>
<dbReference type="GO" id="GO:0010041">
    <property type="term" value="P:response to iron(III) ion"/>
    <property type="evidence" value="ECO:0007669"/>
    <property type="project" value="TreeGrafter"/>
</dbReference>
<reference evidence="11 12" key="1">
    <citation type="submission" date="2019-03" db="EMBL/GenBank/DDBJ databases">
        <title>Genomic Encyclopedia of Type Strains, Phase IV (KMG-IV): sequencing the most valuable type-strain genomes for metagenomic binning, comparative biology and taxonomic classification.</title>
        <authorList>
            <person name="Goeker M."/>
        </authorList>
    </citation>
    <scope>NUCLEOTIDE SEQUENCE [LARGE SCALE GENOMIC DNA]</scope>
    <source>
        <strain evidence="11 12">DSM 25964</strain>
    </source>
</reference>
<dbReference type="EMBL" id="SORI01000002">
    <property type="protein sequence ID" value="TDY63026.1"/>
    <property type="molecule type" value="Genomic_DNA"/>
</dbReference>
<dbReference type="OrthoDB" id="9775035at2"/>
<feature type="transmembrane region" description="Helical" evidence="8">
    <location>
        <begin position="207"/>
        <end position="237"/>
    </location>
</feature>
<dbReference type="PANTHER" id="PTHR33908:SF3">
    <property type="entry name" value="UNDECAPRENYL PHOSPHATE-ALPHA-4-AMINO-4-DEOXY-L-ARABINOSE ARABINOSYL TRANSFERASE"/>
    <property type="match status" value="1"/>
</dbReference>
<feature type="transmembrane region" description="Helical" evidence="8">
    <location>
        <begin position="163"/>
        <end position="195"/>
    </location>
</feature>
<dbReference type="Pfam" id="PF13231">
    <property type="entry name" value="PMT_2"/>
    <property type="match status" value="1"/>
</dbReference>
<keyword evidence="3" id="KW-0328">Glycosyltransferase</keyword>
<evidence type="ECO:0000256" key="4">
    <source>
        <dbReference type="ARBA" id="ARBA00022679"/>
    </source>
</evidence>
<keyword evidence="6 8" id="KW-1133">Transmembrane helix</keyword>
<evidence type="ECO:0000256" key="5">
    <source>
        <dbReference type="ARBA" id="ARBA00022692"/>
    </source>
</evidence>
<dbReference type="GO" id="GO:0005886">
    <property type="term" value="C:plasma membrane"/>
    <property type="evidence" value="ECO:0007669"/>
    <property type="project" value="UniProtKB-SubCell"/>
</dbReference>
<dbReference type="RefSeq" id="WP_133955800.1">
    <property type="nucleotide sequence ID" value="NZ_SORI01000002.1"/>
</dbReference>
<gene>
    <name evidence="11" type="ORF">C8D99_1027</name>
</gene>
<organism evidence="11 12">
    <name type="scientific">Aminivibrio pyruvatiphilus</name>
    <dbReference type="NCBI Taxonomy" id="1005740"/>
    <lineage>
        <taxon>Bacteria</taxon>
        <taxon>Thermotogati</taxon>
        <taxon>Synergistota</taxon>
        <taxon>Synergistia</taxon>
        <taxon>Synergistales</taxon>
        <taxon>Aminobacteriaceae</taxon>
        <taxon>Aminivibrio</taxon>
    </lineage>
</organism>
<dbReference type="GO" id="GO:0009103">
    <property type="term" value="P:lipopolysaccharide biosynthetic process"/>
    <property type="evidence" value="ECO:0007669"/>
    <property type="project" value="UniProtKB-ARBA"/>
</dbReference>